<evidence type="ECO:0000256" key="6">
    <source>
        <dbReference type="ARBA" id="ARBA00022777"/>
    </source>
</evidence>
<dbReference type="InterPro" id="IPR035965">
    <property type="entry name" value="PAS-like_dom_sf"/>
</dbReference>
<dbReference type="InterPro" id="IPR011006">
    <property type="entry name" value="CheY-like_superfamily"/>
</dbReference>
<dbReference type="SUPFAM" id="SSF52172">
    <property type="entry name" value="CheY-like"/>
    <property type="match status" value="1"/>
</dbReference>
<dbReference type="GO" id="GO:0006355">
    <property type="term" value="P:regulation of DNA-templated transcription"/>
    <property type="evidence" value="ECO:0007669"/>
    <property type="project" value="InterPro"/>
</dbReference>
<dbReference type="Pfam" id="PF00072">
    <property type="entry name" value="Response_reg"/>
    <property type="match status" value="1"/>
</dbReference>
<feature type="domain" description="PAS" evidence="14">
    <location>
        <begin position="157"/>
        <end position="213"/>
    </location>
</feature>
<keyword evidence="6 16" id="KW-0418">Kinase</keyword>
<evidence type="ECO:0000256" key="11">
    <source>
        <dbReference type="PROSITE-ProRule" id="PRU00169"/>
    </source>
</evidence>
<sequence>MNSLLERQLRRAFQLDDTESLAQWLKGLDDDSTEHTSLNLQTLKRGLAALIPRIDESYTFNERDIKLRDRSLHISSEELIAVNRKVREEFNEQKAVIETLRLAVNQLLEERNKPLIDEKFTNLSDLSSLMYELICEQKNANNELLLQRKAMDKHGIVATIDLKGTLLSANDKCCQLSGYSREELIGQSTAIFRVENISLTEQVEILGALVKGEIWQGELNSFTKDDKPWTVFATVVPIVEYNQRVNRLVVICTDMSEQKRLASRLTEDRAFHESITNSIGEGVYAVNGEGTTQFLNPTASRLLGWTLEELQNRRFHDTVHYQKGDGTLLRREQCPVNKTIKSGASYTSYEDFFTDKRGRLFPISIVAVPLFDKEGKPDGHVGVFNDISNQKAIEHKLQKAYDEAQSANKAKSDFLATMSHEIRTPMNAIIGLTHLALESQDSDQQQQYLEKVQNSANALLELVDSILDFSKVEANKIDILDEPFTLTRTIEKLAQVFQVKAQQKQLQLLFDIRCSTSIPCHGDSEKIYQVLLNLLSNAIKFTDKGTVTLIVEQKGSMLVFSVSDTGMGISVEGQSKLFNAFVQADASISRKFGGTGLGLAICKRLVDLMGGNLTLESKVNEGSCFSFSLPVCHNEKGETKPTLPASLPKNIVCIQTHESVRQGCKVFSNTLKRLGIKCHVVDDVNNTLPDSAERSIAFMSNDEGSWRALSNNLEAGKYNNINLCALVSLFSRQEVQKKLGHLLPGDLKIVELPFTDSDIISALAPLQASEKKQSMDSLESKKWRTVRLAEKQVLVVDDDPISVEISQQILVDLGMKVVTATTGKQTLALCETEKFDALLLDCHLPDISGYDIAEILSQQHGWTVPIIALSADETHEASEKALASGMCFHLVKPAKADEIIHTIDTNIHAGYIEVTIPDDPSPFISSLVAFYNKYSQQSVMSDLLNIFHSPSVDNLLLKELYDDAQSIGATTLAQCLQVLIETGERPEAIIAKDVATLSFELDAALRLIAHTINKGTRKTDMHSNENLDDAAILSSLDTIQNALEAYDAKALEYISSFAAQHSESRFTIEINRLKQLASIYDFEGALVLIKQLIDTISNEQR</sequence>
<evidence type="ECO:0000259" key="13">
    <source>
        <dbReference type="PROSITE" id="PS50110"/>
    </source>
</evidence>
<dbReference type="PROSITE" id="PS50112">
    <property type="entry name" value="PAS"/>
    <property type="match status" value="2"/>
</dbReference>
<comment type="catalytic activity">
    <reaction evidence="1">
        <text>ATP + protein L-histidine = ADP + protein N-phospho-L-histidine.</text>
        <dbReference type="EC" id="2.7.13.3"/>
    </reaction>
</comment>
<dbReference type="InterPro" id="IPR036097">
    <property type="entry name" value="HisK_dim/P_sf"/>
</dbReference>
<dbReference type="GO" id="GO:0000155">
    <property type="term" value="F:phosphorelay sensor kinase activity"/>
    <property type="evidence" value="ECO:0007669"/>
    <property type="project" value="InterPro"/>
</dbReference>
<dbReference type="PROSITE" id="PS50113">
    <property type="entry name" value="PAC"/>
    <property type="match status" value="2"/>
</dbReference>
<comment type="caution">
    <text evidence="16">The sequence shown here is derived from an EMBL/GenBank/DDBJ whole genome shotgun (WGS) entry which is preliminary data.</text>
</comment>
<dbReference type="InterPro" id="IPR000700">
    <property type="entry name" value="PAS-assoc_C"/>
</dbReference>
<evidence type="ECO:0000256" key="8">
    <source>
        <dbReference type="ARBA" id="ARBA00023012"/>
    </source>
</evidence>
<dbReference type="InterPro" id="IPR003594">
    <property type="entry name" value="HATPase_dom"/>
</dbReference>
<dbReference type="InterPro" id="IPR004358">
    <property type="entry name" value="Sig_transdc_His_kin-like_C"/>
</dbReference>
<dbReference type="CDD" id="cd00082">
    <property type="entry name" value="HisKA"/>
    <property type="match status" value="1"/>
</dbReference>
<dbReference type="InterPro" id="IPR036890">
    <property type="entry name" value="HATPase_C_sf"/>
</dbReference>
<feature type="modified residue" description="4-aspartylphosphate" evidence="11">
    <location>
        <position position="841"/>
    </location>
</feature>
<evidence type="ECO:0000256" key="5">
    <source>
        <dbReference type="ARBA" id="ARBA00022741"/>
    </source>
</evidence>
<evidence type="ECO:0000259" key="15">
    <source>
        <dbReference type="PROSITE" id="PS50113"/>
    </source>
</evidence>
<evidence type="ECO:0000259" key="12">
    <source>
        <dbReference type="PROSITE" id="PS50109"/>
    </source>
</evidence>
<evidence type="ECO:0000256" key="1">
    <source>
        <dbReference type="ARBA" id="ARBA00000085"/>
    </source>
</evidence>
<evidence type="ECO:0000256" key="9">
    <source>
        <dbReference type="ARBA" id="ARBA00064003"/>
    </source>
</evidence>
<dbReference type="RefSeq" id="WP_039219796.1">
    <property type="nucleotide sequence ID" value="NZ_JWLW01000015.1"/>
</dbReference>
<organism evidence="16 17">
    <name type="scientific">Alteromonas marina</name>
    <dbReference type="NCBI Taxonomy" id="203795"/>
    <lineage>
        <taxon>Bacteria</taxon>
        <taxon>Pseudomonadati</taxon>
        <taxon>Pseudomonadota</taxon>
        <taxon>Gammaproteobacteria</taxon>
        <taxon>Alteromonadales</taxon>
        <taxon>Alteromonadaceae</taxon>
        <taxon>Alteromonas/Salinimonas group</taxon>
        <taxon>Alteromonas</taxon>
    </lineage>
</organism>
<feature type="domain" description="PAS" evidence="14">
    <location>
        <begin position="268"/>
        <end position="320"/>
    </location>
</feature>
<dbReference type="FunFam" id="1.10.287.130:FF:000002">
    <property type="entry name" value="Two-component osmosensing histidine kinase"/>
    <property type="match status" value="1"/>
</dbReference>
<dbReference type="CDD" id="cd17546">
    <property type="entry name" value="REC_hyHK_CKI1_RcsC-like"/>
    <property type="match status" value="1"/>
</dbReference>
<protein>
    <recommendedName>
        <fullName evidence="10">Sensory/regulatory protein RpfC</fullName>
        <ecNumber evidence="2">2.7.13.3</ecNumber>
    </recommendedName>
</protein>
<gene>
    <name evidence="16" type="ORF">RJ41_09475</name>
</gene>
<dbReference type="InterPro" id="IPR001789">
    <property type="entry name" value="Sig_transdc_resp-reg_receiver"/>
</dbReference>
<dbReference type="PRINTS" id="PR00344">
    <property type="entry name" value="BCTRLSENSOR"/>
</dbReference>
<keyword evidence="5" id="KW-0547">Nucleotide-binding</keyword>
<dbReference type="InterPro" id="IPR005467">
    <property type="entry name" value="His_kinase_dom"/>
</dbReference>
<dbReference type="PROSITE" id="PS50110">
    <property type="entry name" value="RESPONSE_REGULATORY"/>
    <property type="match status" value="1"/>
</dbReference>
<keyword evidence="4" id="KW-0808">Transferase</keyword>
<dbReference type="EMBL" id="JWLW01000015">
    <property type="protein sequence ID" value="KHT52865.1"/>
    <property type="molecule type" value="Genomic_DNA"/>
</dbReference>
<dbReference type="SMART" id="SM00448">
    <property type="entry name" value="REC"/>
    <property type="match status" value="1"/>
</dbReference>
<evidence type="ECO:0000313" key="17">
    <source>
        <dbReference type="Proteomes" id="UP000031197"/>
    </source>
</evidence>
<dbReference type="SUPFAM" id="SSF47384">
    <property type="entry name" value="Homodimeric domain of signal transducing histidine kinase"/>
    <property type="match status" value="1"/>
</dbReference>
<dbReference type="EC" id="2.7.13.3" evidence="2"/>
<dbReference type="CDD" id="cd00130">
    <property type="entry name" value="PAS"/>
    <property type="match status" value="2"/>
</dbReference>
<dbReference type="PROSITE" id="PS50109">
    <property type="entry name" value="HIS_KIN"/>
    <property type="match status" value="1"/>
</dbReference>
<dbReference type="Pfam" id="PF00989">
    <property type="entry name" value="PAS"/>
    <property type="match status" value="2"/>
</dbReference>
<feature type="domain" description="Response regulatory" evidence="13">
    <location>
        <begin position="792"/>
        <end position="907"/>
    </location>
</feature>
<feature type="domain" description="Histidine kinase" evidence="12">
    <location>
        <begin position="417"/>
        <end position="633"/>
    </location>
</feature>
<dbReference type="PANTHER" id="PTHR45339:SF1">
    <property type="entry name" value="HYBRID SIGNAL TRANSDUCTION HISTIDINE KINASE J"/>
    <property type="match status" value="1"/>
</dbReference>
<evidence type="ECO:0000256" key="7">
    <source>
        <dbReference type="ARBA" id="ARBA00022840"/>
    </source>
</evidence>
<dbReference type="SMART" id="SM00086">
    <property type="entry name" value="PAC"/>
    <property type="match status" value="2"/>
</dbReference>
<dbReference type="Gene3D" id="1.10.287.130">
    <property type="match status" value="1"/>
</dbReference>
<dbReference type="Gene3D" id="3.30.565.10">
    <property type="entry name" value="Histidine kinase-like ATPase, C-terminal domain"/>
    <property type="match status" value="1"/>
</dbReference>
<evidence type="ECO:0000256" key="4">
    <source>
        <dbReference type="ARBA" id="ARBA00022679"/>
    </source>
</evidence>
<dbReference type="SMART" id="SM00387">
    <property type="entry name" value="HATPase_c"/>
    <property type="match status" value="1"/>
</dbReference>
<dbReference type="PANTHER" id="PTHR45339">
    <property type="entry name" value="HYBRID SIGNAL TRANSDUCTION HISTIDINE KINASE J"/>
    <property type="match status" value="1"/>
</dbReference>
<dbReference type="InterPro" id="IPR003661">
    <property type="entry name" value="HisK_dim/P_dom"/>
</dbReference>
<evidence type="ECO:0000256" key="3">
    <source>
        <dbReference type="ARBA" id="ARBA00022553"/>
    </source>
</evidence>
<evidence type="ECO:0000256" key="2">
    <source>
        <dbReference type="ARBA" id="ARBA00012438"/>
    </source>
</evidence>
<dbReference type="SMART" id="SM00388">
    <property type="entry name" value="HisKA"/>
    <property type="match status" value="1"/>
</dbReference>
<dbReference type="AlphaFoldDB" id="A0A0B3Y8K2"/>
<evidence type="ECO:0000313" key="16">
    <source>
        <dbReference type="EMBL" id="KHT52865.1"/>
    </source>
</evidence>
<dbReference type="CDD" id="cd16922">
    <property type="entry name" value="HATPase_EvgS-ArcB-TorS-like"/>
    <property type="match status" value="1"/>
</dbReference>
<dbReference type="SUPFAM" id="SSF55874">
    <property type="entry name" value="ATPase domain of HSP90 chaperone/DNA topoisomerase II/histidine kinase"/>
    <property type="match status" value="1"/>
</dbReference>
<dbReference type="Pfam" id="PF02518">
    <property type="entry name" value="HATPase_c"/>
    <property type="match status" value="1"/>
</dbReference>
<accession>A0A0B3Y8K2</accession>
<dbReference type="OrthoDB" id="9810730at2"/>
<feature type="domain" description="PAC" evidence="15">
    <location>
        <begin position="347"/>
        <end position="399"/>
    </location>
</feature>
<evidence type="ECO:0000259" key="14">
    <source>
        <dbReference type="PROSITE" id="PS50112"/>
    </source>
</evidence>
<dbReference type="InterPro" id="IPR000014">
    <property type="entry name" value="PAS"/>
</dbReference>
<dbReference type="Gene3D" id="3.30.450.20">
    <property type="entry name" value="PAS domain"/>
    <property type="match status" value="2"/>
</dbReference>
<dbReference type="NCBIfam" id="TIGR00229">
    <property type="entry name" value="sensory_box"/>
    <property type="match status" value="2"/>
</dbReference>
<dbReference type="Proteomes" id="UP000031197">
    <property type="component" value="Unassembled WGS sequence"/>
</dbReference>
<keyword evidence="3 11" id="KW-0597">Phosphoprotein</keyword>
<feature type="domain" description="PAC" evidence="15">
    <location>
        <begin position="215"/>
        <end position="267"/>
    </location>
</feature>
<dbReference type="FunFam" id="3.30.565.10:FF:000010">
    <property type="entry name" value="Sensor histidine kinase RcsC"/>
    <property type="match status" value="1"/>
</dbReference>
<name>A0A0B3Y8K2_9ALTE</name>
<dbReference type="SMART" id="SM00091">
    <property type="entry name" value="PAS"/>
    <property type="match status" value="2"/>
</dbReference>
<keyword evidence="17" id="KW-1185">Reference proteome</keyword>
<proteinExistence type="predicted"/>
<evidence type="ECO:0000256" key="10">
    <source>
        <dbReference type="ARBA" id="ARBA00068150"/>
    </source>
</evidence>
<dbReference type="GO" id="GO:0005524">
    <property type="term" value="F:ATP binding"/>
    <property type="evidence" value="ECO:0007669"/>
    <property type="project" value="UniProtKB-KW"/>
</dbReference>
<dbReference type="InterPro" id="IPR001610">
    <property type="entry name" value="PAC"/>
</dbReference>
<dbReference type="SUPFAM" id="SSF55785">
    <property type="entry name" value="PYP-like sensor domain (PAS domain)"/>
    <property type="match status" value="2"/>
</dbReference>
<dbReference type="InterPro" id="IPR013767">
    <property type="entry name" value="PAS_fold"/>
</dbReference>
<dbReference type="Pfam" id="PF00512">
    <property type="entry name" value="HisKA"/>
    <property type="match status" value="1"/>
</dbReference>
<keyword evidence="7" id="KW-0067">ATP-binding</keyword>
<reference evidence="16 17" key="1">
    <citation type="submission" date="2014-12" db="EMBL/GenBank/DDBJ databases">
        <title>Genome sequencing of Alteromonas marina AD001.</title>
        <authorList>
            <person name="Adrian T.G.S."/>
            <person name="Chan K.G."/>
        </authorList>
    </citation>
    <scope>NUCLEOTIDE SEQUENCE [LARGE SCALE GENOMIC DNA]</scope>
    <source>
        <strain evidence="16 17">AD001</strain>
    </source>
</reference>
<comment type="subunit">
    <text evidence="9">At low DSF concentrations, interacts with RpfF.</text>
</comment>
<dbReference type="Gene3D" id="3.40.50.2300">
    <property type="match status" value="1"/>
</dbReference>
<keyword evidence="8" id="KW-0902">Two-component regulatory system</keyword>